<dbReference type="Proteomes" id="UP000285744">
    <property type="component" value="Unassembled WGS sequence"/>
</dbReference>
<dbReference type="EMBL" id="RAQQ01000011">
    <property type="protein sequence ID" value="RKF26286.1"/>
    <property type="molecule type" value="Genomic_DNA"/>
</dbReference>
<dbReference type="Pfam" id="PF14430">
    <property type="entry name" value="Imm1"/>
    <property type="match status" value="1"/>
</dbReference>
<gene>
    <name evidence="1" type="ORF">D7I43_17110</name>
</gene>
<comment type="caution">
    <text evidence="1">The sequence shown here is derived from an EMBL/GenBank/DDBJ whole genome shotgun (WGS) entry which is preliminary data.</text>
</comment>
<evidence type="ECO:0000313" key="2">
    <source>
        <dbReference type="Proteomes" id="UP000285744"/>
    </source>
</evidence>
<protein>
    <recommendedName>
        <fullName evidence="3">Immunity protein Imm1</fullName>
    </recommendedName>
</protein>
<name>A0A420EZT8_9ACTN</name>
<sequence length="139" mass="15165">MGPRPGTGEVTVQVWIDGTATTVTDVAELDAILGDEPPGEVTLASDAAWRTLHISFWRDRAGLYWESETDILLAWGPVPPGAPGNQVVGDAEYAYDDPRFALPDGIEPFEVTHAEARQAAHEFLRTDGRPTNVQWVVKP</sequence>
<reference evidence="1 2" key="1">
    <citation type="journal article" date="2018" name="Int. J. Syst. Evol. Microbiol.">
        <title>Micromonospora globbae sp. nov., an endophytic actinomycete isolated from roots of Globba winitii C. H. Wright.</title>
        <authorList>
            <person name="Kuncharoen N."/>
            <person name="Pittayakhajonwut P."/>
            <person name="Tanasupawat S."/>
        </authorList>
    </citation>
    <scope>NUCLEOTIDE SEQUENCE [LARGE SCALE GENOMIC DNA]</scope>
    <source>
        <strain evidence="1 2">WPS1-2</strain>
    </source>
</reference>
<evidence type="ECO:0000313" key="1">
    <source>
        <dbReference type="EMBL" id="RKF26286.1"/>
    </source>
</evidence>
<dbReference type="AlphaFoldDB" id="A0A420EZT8"/>
<organism evidence="1 2">
    <name type="scientific">Micromonospora globbae</name>
    <dbReference type="NCBI Taxonomy" id="1894969"/>
    <lineage>
        <taxon>Bacteria</taxon>
        <taxon>Bacillati</taxon>
        <taxon>Actinomycetota</taxon>
        <taxon>Actinomycetes</taxon>
        <taxon>Micromonosporales</taxon>
        <taxon>Micromonosporaceae</taxon>
        <taxon>Micromonospora</taxon>
    </lineage>
</organism>
<dbReference type="InterPro" id="IPR025680">
    <property type="entry name" value="DddI"/>
</dbReference>
<evidence type="ECO:0008006" key="3">
    <source>
        <dbReference type="Google" id="ProtNLM"/>
    </source>
</evidence>
<proteinExistence type="predicted"/>
<accession>A0A420EZT8</accession>